<dbReference type="PANTHER" id="PTHR37326">
    <property type="entry name" value="BLL3975 PROTEIN"/>
    <property type="match status" value="1"/>
</dbReference>
<keyword evidence="2" id="KW-0479">Metal-binding</keyword>
<feature type="domain" description="Succinylglutamate desuccinylase/Aspartoacylase catalytic" evidence="5">
    <location>
        <begin position="57"/>
        <end position="244"/>
    </location>
</feature>
<dbReference type="InterPro" id="IPR053138">
    <property type="entry name" value="N-alpha-Ac-DABA_deacetylase"/>
</dbReference>
<organism evidence="6 7">
    <name type="scientific">Paenibacillus plantarum</name>
    <dbReference type="NCBI Taxonomy" id="2654975"/>
    <lineage>
        <taxon>Bacteria</taxon>
        <taxon>Bacillati</taxon>
        <taxon>Bacillota</taxon>
        <taxon>Bacilli</taxon>
        <taxon>Bacillales</taxon>
        <taxon>Paenibacillaceae</taxon>
        <taxon>Paenibacillus</taxon>
    </lineage>
</organism>
<dbReference type="InterPro" id="IPR055438">
    <property type="entry name" value="AstE_AspA_cat"/>
</dbReference>
<dbReference type="InterPro" id="IPR043795">
    <property type="entry name" value="N-alpha-Ac-DABA-like"/>
</dbReference>
<keyword evidence="3" id="KW-0378">Hydrolase</keyword>
<proteinExistence type="predicted"/>
<evidence type="ECO:0000256" key="2">
    <source>
        <dbReference type="ARBA" id="ARBA00022723"/>
    </source>
</evidence>
<evidence type="ECO:0000256" key="1">
    <source>
        <dbReference type="ARBA" id="ARBA00001947"/>
    </source>
</evidence>
<reference evidence="6 7" key="1">
    <citation type="submission" date="2019-10" db="EMBL/GenBank/DDBJ databases">
        <title>Description of Paenibacillus humi sp. nov.</title>
        <authorList>
            <person name="Carlier A."/>
            <person name="Qi S."/>
        </authorList>
    </citation>
    <scope>NUCLEOTIDE SEQUENCE [LARGE SCALE GENOMIC DNA]</scope>
    <source>
        <strain evidence="6 7">LMG 31461</strain>
    </source>
</reference>
<gene>
    <name evidence="6" type="ORF">GC096_17105</name>
</gene>
<evidence type="ECO:0000259" key="5">
    <source>
        <dbReference type="Pfam" id="PF24827"/>
    </source>
</evidence>
<dbReference type="Gene3D" id="3.40.630.10">
    <property type="entry name" value="Zn peptidases"/>
    <property type="match status" value="1"/>
</dbReference>
<accession>A0ABX1XBK4</accession>
<keyword evidence="4" id="KW-0862">Zinc</keyword>
<dbReference type="Pfam" id="PF24827">
    <property type="entry name" value="AstE_AspA_cat"/>
    <property type="match status" value="1"/>
</dbReference>
<evidence type="ECO:0000313" key="7">
    <source>
        <dbReference type="Proteomes" id="UP000653578"/>
    </source>
</evidence>
<sequence length="345" mass="38329">MYKGEVCQVTAESISIEQFTWNRSSRSVKHNYRLLLEDNSKEDEIWIPAFELAGAEDGPNLLILAGVHGDEYEGIETILRLFSAMQPEDLKGNVLMIPCANPYAYRGGTRVSPDDGVNLARVFPGKQRGTVTEKLAYELHHRMIANADFMLDLHSGGTHYAVASLVGYYHEEESAFSRRCREAAEAFGSSLLWAHNEIAPGRSVSSAQSLGIPWLYTEAYGGRRVRQEDARMFYDGTIRLMNHLEMLVDPLEWPVSKPVIEPKTIYSDGNFDHSATAEEDGFFVPAISLESEVRQGDLIGTIYGLDGSERQRILAGSDGFLVMILGTPVLRKGDPVYLLASEMSG</sequence>
<dbReference type="CDD" id="cd06230">
    <property type="entry name" value="M14_ASTE_ASPA_like"/>
    <property type="match status" value="1"/>
</dbReference>
<comment type="caution">
    <text evidence="6">The sequence shown here is derived from an EMBL/GenBank/DDBJ whole genome shotgun (WGS) entry which is preliminary data.</text>
</comment>
<keyword evidence="7" id="KW-1185">Reference proteome</keyword>
<dbReference type="Proteomes" id="UP000653578">
    <property type="component" value="Unassembled WGS sequence"/>
</dbReference>
<protein>
    <recommendedName>
        <fullName evidence="5">Succinylglutamate desuccinylase/Aspartoacylase catalytic domain-containing protein</fullName>
    </recommendedName>
</protein>
<evidence type="ECO:0000313" key="6">
    <source>
        <dbReference type="EMBL" id="NOU65756.1"/>
    </source>
</evidence>
<dbReference type="EMBL" id="WHNY01000057">
    <property type="protein sequence ID" value="NOU65756.1"/>
    <property type="molecule type" value="Genomic_DNA"/>
</dbReference>
<comment type="cofactor">
    <cofactor evidence="1">
        <name>Zn(2+)</name>
        <dbReference type="ChEBI" id="CHEBI:29105"/>
    </cofactor>
</comment>
<name>A0ABX1XBK4_9BACL</name>
<evidence type="ECO:0000256" key="3">
    <source>
        <dbReference type="ARBA" id="ARBA00022801"/>
    </source>
</evidence>
<dbReference type="PIRSF" id="PIRSF039012">
    <property type="entry name" value="ASP"/>
    <property type="match status" value="1"/>
</dbReference>
<dbReference type="SUPFAM" id="SSF53187">
    <property type="entry name" value="Zn-dependent exopeptidases"/>
    <property type="match status" value="1"/>
</dbReference>
<dbReference type="PANTHER" id="PTHR37326:SF1">
    <property type="entry name" value="BLL3975 PROTEIN"/>
    <property type="match status" value="1"/>
</dbReference>
<evidence type="ECO:0000256" key="4">
    <source>
        <dbReference type="ARBA" id="ARBA00022833"/>
    </source>
</evidence>